<comment type="caution">
    <text evidence="3">The sequence shown here is derived from an EMBL/GenBank/DDBJ whole genome shotgun (WGS) entry which is preliminary data.</text>
</comment>
<evidence type="ECO:0000313" key="3">
    <source>
        <dbReference type="EMBL" id="OQW51460.1"/>
    </source>
</evidence>
<dbReference type="EMBL" id="LWDL01000019">
    <property type="protein sequence ID" value="OQW51460.1"/>
    <property type="molecule type" value="Genomic_DNA"/>
</dbReference>
<protein>
    <recommendedName>
        <fullName evidence="2">SnoaL-like domain-containing protein</fullName>
    </recommendedName>
</protein>
<dbReference type="InterPro" id="IPR037401">
    <property type="entry name" value="SnoaL-like"/>
</dbReference>
<gene>
    <name evidence="3" type="ORF">A4S15_11595</name>
</gene>
<dbReference type="PROSITE" id="PS51257">
    <property type="entry name" value="PROKAR_LIPOPROTEIN"/>
    <property type="match status" value="1"/>
</dbReference>
<feature type="domain" description="SnoaL-like" evidence="2">
    <location>
        <begin position="33"/>
        <end position="146"/>
    </location>
</feature>
<accession>A0A1W9HVI2</accession>
<evidence type="ECO:0000313" key="4">
    <source>
        <dbReference type="Proteomes" id="UP000192872"/>
    </source>
</evidence>
<dbReference type="Gene3D" id="3.10.450.50">
    <property type="match status" value="1"/>
</dbReference>
<evidence type="ECO:0000256" key="1">
    <source>
        <dbReference type="SAM" id="SignalP"/>
    </source>
</evidence>
<organism evidence="3 4">
    <name type="scientific">Candidatus Raskinella chloraquaticus</name>
    <dbReference type="NCBI Taxonomy" id="1951219"/>
    <lineage>
        <taxon>Bacteria</taxon>
        <taxon>Pseudomonadati</taxon>
        <taxon>Pseudomonadota</taxon>
        <taxon>Alphaproteobacteria</taxon>
        <taxon>Hyphomicrobiales</taxon>
        <taxon>Phreatobacteraceae</taxon>
        <taxon>Candidatus Raskinella</taxon>
    </lineage>
</organism>
<dbReference type="InterPro" id="IPR032710">
    <property type="entry name" value="NTF2-like_dom_sf"/>
</dbReference>
<keyword evidence="1" id="KW-0732">Signal</keyword>
<sequence length="155" mass="17372">MRQLFISLAATLACIAFACALIRPAQATDSQDILAAYQRFVSAQNDRDLTRVKAEFLDTPDFLWVSDGKSIWTREAVLERMSRFQQLEVWHANPLLSEARIVSLSPDVAYLHMPLDLTLGTKASPSITRFLVSIVFKRIASGWKIAALFTTLDTP</sequence>
<dbReference type="AlphaFoldDB" id="A0A1W9HVI2"/>
<evidence type="ECO:0000259" key="2">
    <source>
        <dbReference type="Pfam" id="PF13474"/>
    </source>
</evidence>
<feature type="signal peptide" evidence="1">
    <location>
        <begin position="1"/>
        <end position="27"/>
    </location>
</feature>
<dbReference type="Pfam" id="PF13474">
    <property type="entry name" value="SnoaL_3"/>
    <property type="match status" value="1"/>
</dbReference>
<dbReference type="SUPFAM" id="SSF54427">
    <property type="entry name" value="NTF2-like"/>
    <property type="match status" value="1"/>
</dbReference>
<dbReference type="Proteomes" id="UP000192872">
    <property type="component" value="Unassembled WGS sequence"/>
</dbReference>
<feature type="chain" id="PRO_5012258669" description="SnoaL-like domain-containing protein" evidence="1">
    <location>
        <begin position="28"/>
        <end position="155"/>
    </location>
</feature>
<proteinExistence type="predicted"/>
<name>A0A1W9HVI2_9HYPH</name>
<reference evidence="3 4" key="1">
    <citation type="journal article" date="2017" name="Water Res.">
        <title>Comammox in drinking water systems.</title>
        <authorList>
            <person name="Wang Y."/>
            <person name="Ma L."/>
            <person name="Mao Y."/>
            <person name="Jiang X."/>
            <person name="Xia Y."/>
            <person name="Yu K."/>
            <person name="Li B."/>
            <person name="Zhang T."/>
        </authorList>
    </citation>
    <scope>NUCLEOTIDE SEQUENCE [LARGE SCALE GENOMIC DNA]</scope>
    <source>
        <strain evidence="3">SG_bin8</strain>
    </source>
</reference>